<dbReference type="EMBL" id="JADIMY010000115">
    <property type="protein sequence ID" value="MBO8428019.1"/>
    <property type="molecule type" value="Genomic_DNA"/>
</dbReference>
<dbReference type="Gene3D" id="3.30.70.1320">
    <property type="entry name" value="Multidrug efflux transporter AcrB pore domain like"/>
    <property type="match status" value="1"/>
</dbReference>
<protein>
    <submittedName>
        <fullName evidence="2">Efflux RND transporter permease subunit</fullName>
    </submittedName>
</protein>
<dbReference type="PRINTS" id="PR00702">
    <property type="entry name" value="ACRIFLAVINRP"/>
</dbReference>
<feature type="transmembrane region" description="Helical" evidence="1">
    <location>
        <begin position="12"/>
        <end position="33"/>
    </location>
</feature>
<dbReference type="Pfam" id="PF00873">
    <property type="entry name" value="ACR_tran"/>
    <property type="match status" value="1"/>
</dbReference>
<sequence>MSKVIRFSTEHPIPILMCTLFFVLMGIFSAFVIKADFLPILQKRNLLVSAEYEGITAKEIKNLVTIPLEDALGSLGGVKEMTSVSRDGVSLISMELHWGIDIDMALVECREIIDTTFSVLPARCKKPTVKAIDSINESITIAMIPLDNDLKYGRYIADYDIKPRLQRINGVGAVSVIGGEKDLIEVRVEKDKMDSKQLTLESIANAISATNFEYPAGTINEGEKTISVKTSGLYTNINEISKTPILYNEGGLVRISDIAEVVDTILEKETFFIYNGQECIKIGIKKKNDASPVNVSNEIKKELEVLKNTYGKYYFFTVINDLSNQVKASILSLYLSALIGGIVAALVIYYFLSSLKISIIISTVIPICCLISLCVLYVFGKSINIMSLSGLAIGIGMVVDCSAVVIENIQKKIIVLETLKEERCCSDKEIIIKGTEEVALSNIGSTLTTAVVFIPVFFLQGILGELFIDLSIAIISSIVASCVLSLTYVPTMCSLCTNSLKKNVKERKLVEYLKARYNKHLIFLFKRNVFVLLIGLILVCLGVCSFCFINFEILPTLSSNTIVAEIIFPQSFTLENIQKNVLYIQNDLEKLEYINSISIDGGVEKDDYEYLALPSSVKEKVRFTVVFKGKQIEKEKIISIFNSLRYEVFITSKTDLLSEILSMNNNDYIIMADSEEELRNAIKKLSCTDFKVYPNYISSEYNFVPDRISNARFSVSALSTANFAYSILEGINAAPFYKEGREIPIHVKVKKDSIKSIEDLENSYIQIENNILPLRSFGKFELKQNEKILYRYNRKDAKILQNIKTEIEESETLISLKELDMKEMIGDGTLLVLIVILLLYLIMGAQFESFLIPIFLMVALPPAFAGAFFSLAIFNQSLNINSIIALVILFGTSVNNTILLYEVCISHKKITSETIIDDCVSKIRSLLVTNFTTIFALVPFAIDPNHINAQSSMSLAIIGGLLVSLIIVLFVIPIIFSKVLINRKIDNE</sequence>
<name>A0A9D9DI31_9BACL</name>
<dbReference type="SUPFAM" id="SSF82866">
    <property type="entry name" value="Multidrug efflux transporter AcrB transmembrane domain"/>
    <property type="match status" value="2"/>
</dbReference>
<proteinExistence type="predicted"/>
<dbReference type="Proteomes" id="UP000823613">
    <property type="component" value="Unassembled WGS sequence"/>
</dbReference>
<dbReference type="GO" id="GO:0005886">
    <property type="term" value="C:plasma membrane"/>
    <property type="evidence" value="ECO:0007669"/>
    <property type="project" value="TreeGrafter"/>
</dbReference>
<dbReference type="InterPro" id="IPR027463">
    <property type="entry name" value="AcrB_DN_DC_subdom"/>
</dbReference>
<evidence type="ECO:0000313" key="2">
    <source>
        <dbReference type="EMBL" id="MBO8428019.1"/>
    </source>
</evidence>
<feature type="transmembrane region" description="Helical" evidence="1">
    <location>
        <begin position="331"/>
        <end position="352"/>
    </location>
</feature>
<feature type="transmembrane region" description="Helical" evidence="1">
    <location>
        <begin position="470"/>
        <end position="497"/>
    </location>
</feature>
<feature type="transmembrane region" description="Helical" evidence="1">
    <location>
        <begin position="954"/>
        <end position="976"/>
    </location>
</feature>
<dbReference type="Gene3D" id="3.30.2090.10">
    <property type="entry name" value="Multidrug efflux transporter AcrB TolC docking domain, DN and DC subdomains"/>
    <property type="match status" value="2"/>
</dbReference>
<feature type="transmembrane region" description="Helical" evidence="1">
    <location>
        <begin position="529"/>
        <end position="551"/>
    </location>
</feature>
<feature type="transmembrane region" description="Helical" evidence="1">
    <location>
        <begin position="385"/>
        <end position="406"/>
    </location>
</feature>
<dbReference type="Gene3D" id="3.30.70.1440">
    <property type="entry name" value="Multidrug efflux transporter AcrB pore domain"/>
    <property type="match status" value="1"/>
</dbReference>
<dbReference type="SUPFAM" id="SSF82693">
    <property type="entry name" value="Multidrug efflux transporter AcrB pore domain, PN1, PN2, PC1 and PC2 subdomains"/>
    <property type="match status" value="2"/>
</dbReference>
<keyword evidence="1" id="KW-0812">Transmembrane</keyword>
<gene>
    <name evidence="2" type="ORF">IAC58_05715</name>
</gene>
<comment type="caution">
    <text evidence="2">The sequence shown here is derived from an EMBL/GenBank/DDBJ whole genome shotgun (WGS) entry which is preliminary data.</text>
</comment>
<organism evidence="2 3">
    <name type="scientific">Candidatus Onthovivens merdipullorum</name>
    <dbReference type="NCBI Taxonomy" id="2840889"/>
    <lineage>
        <taxon>Bacteria</taxon>
        <taxon>Bacillati</taxon>
        <taxon>Bacillota</taxon>
        <taxon>Bacilli</taxon>
        <taxon>Bacillales</taxon>
        <taxon>Candidatus Onthovivens</taxon>
    </lineage>
</organism>
<dbReference type="GO" id="GO:0042910">
    <property type="term" value="F:xenobiotic transmembrane transporter activity"/>
    <property type="evidence" value="ECO:0007669"/>
    <property type="project" value="TreeGrafter"/>
</dbReference>
<feature type="transmembrane region" description="Helical" evidence="1">
    <location>
        <begin position="850"/>
        <end position="874"/>
    </location>
</feature>
<feature type="transmembrane region" description="Helical" evidence="1">
    <location>
        <begin position="438"/>
        <end position="458"/>
    </location>
</feature>
<feature type="transmembrane region" description="Helical" evidence="1">
    <location>
        <begin position="359"/>
        <end position="379"/>
    </location>
</feature>
<feature type="transmembrane region" description="Helical" evidence="1">
    <location>
        <begin position="925"/>
        <end position="942"/>
    </location>
</feature>
<dbReference type="Gene3D" id="1.20.1640.10">
    <property type="entry name" value="Multidrug efflux transporter AcrB transmembrane domain"/>
    <property type="match status" value="2"/>
</dbReference>
<dbReference type="AlphaFoldDB" id="A0A9D9DI31"/>
<keyword evidence="1" id="KW-1133">Transmembrane helix</keyword>
<evidence type="ECO:0000313" key="3">
    <source>
        <dbReference type="Proteomes" id="UP000823613"/>
    </source>
</evidence>
<dbReference type="PANTHER" id="PTHR32063">
    <property type="match status" value="1"/>
</dbReference>
<reference evidence="2" key="1">
    <citation type="submission" date="2020-10" db="EMBL/GenBank/DDBJ databases">
        <authorList>
            <person name="Gilroy R."/>
        </authorList>
    </citation>
    <scope>NUCLEOTIDE SEQUENCE</scope>
    <source>
        <strain evidence="2">11159</strain>
    </source>
</reference>
<dbReference type="SUPFAM" id="SSF82714">
    <property type="entry name" value="Multidrug efflux transporter AcrB TolC docking domain, DN and DC subdomains"/>
    <property type="match status" value="1"/>
</dbReference>
<feature type="transmembrane region" description="Helical" evidence="1">
    <location>
        <begin position="824"/>
        <end position="843"/>
    </location>
</feature>
<reference evidence="2" key="2">
    <citation type="journal article" date="2021" name="PeerJ">
        <title>Extensive microbial diversity within the chicken gut microbiome revealed by metagenomics and culture.</title>
        <authorList>
            <person name="Gilroy R."/>
            <person name="Ravi A."/>
            <person name="Getino M."/>
            <person name="Pursley I."/>
            <person name="Horton D.L."/>
            <person name="Alikhan N.F."/>
            <person name="Baker D."/>
            <person name="Gharbi K."/>
            <person name="Hall N."/>
            <person name="Watson M."/>
            <person name="Adriaenssens E.M."/>
            <person name="Foster-Nyarko E."/>
            <person name="Jarju S."/>
            <person name="Secka A."/>
            <person name="Antonio M."/>
            <person name="Oren A."/>
            <person name="Chaudhuri R.R."/>
            <person name="La Ragione R."/>
            <person name="Hildebrand F."/>
            <person name="Pallen M.J."/>
        </authorList>
    </citation>
    <scope>NUCLEOTIDE SEQUENCE</scope>
    <source>
        <strain evidence="2">11159</strain>
    </source>
</reference>
<dbReference type="InterPro" id="IPR001036">
    <property type="entry name" value="Acrflvin-R"/>
</dbReference>
<dbReference type="PANTHER" id="PTHR32063:SF0">
    <property type="entry name" value="SWARMING MOTILITY PROTEIN SWRC"/>
    <property type="match status" value="1"/>
</dbReference>
<feature type="transmembrane region" description="Helical" evidence="1">
    <location>
        <begin position="880"/>
        <end position="904"/>
    </location>
</feature>
<keyword evidence="1" id="KW-0472">Membrane</keyword>
<evidence type="ECO:0000256" key="1">
    <source>
        <dbReference type="SAM" id="Phobius"/>
    </source>
</evidence>
<dbReference type="Gene3D" id="3.30.70.1430">
    <property type="entry name" value="Multidrug efflux transporter AcrB pore domain"/>
    <property type="match status" value="2"/>
</dbReference>
<accession>A0A9D9DI31</accession>